<dbReference type="GO" id="GO:0017004">
    <property type="term" value="P:cytochrome complex assembly"/>
    <property type="evidence" value="ECO:0007669"/>
    <property type="project" value="UniProtKB-KW"/>
</dbReference>
<comment type="caution">
    <text evidence="13">The sequence shown here is derived from an EMBL/GenBank/DDBJ whole genome shotgun (WGS) entry which is preliminary data.</text>
</comment>
<protein>
    <recommendedName>
        <fullName evidence="4 12">Heme exporter protein D</fullName>
    </recommendedName>
</protein>
<keyword evidence="5 12" id="KW-0813">Transport</keyword>
<organism evidence="13 14">
    <name type="scientific">Oleispira antarctica</name>
    <dbReference type="NCBI Taxonomy" id="188908"/>
    <lineage>
        <taxon>Bacteria</taxon>
        <taxon>Pseudomonadati</taxon>
        <taxon>Pseudomonadota</taxon>
        <taxon>Gammaproteobacteria</taxon>
        <taxon>Oceanospirillales</taxon>
        <taxon>Oceanospirillaceae</taxon>
        <taxon>Oleispira</taxon>
    </lineage>
</organism>
<accession>A0A1Y5HNI6</accession>
<evidence type="ECO:0000313" key="13">
    <source>
        <dbReference type="EMBL" id="OUS36395.1"/>
    </source>
</evidence>
<keyword evidence="11 12" id="KW-0472">Membrane</keyword>
<dbReference type="PANTHER" id="PTHR37531">
    <property type="entry name" value="HEME EXPORTER PROTEIN D"/>
    <property type="match status" value="1"/>
</dbReference>
<comment type="subcellular location">
    <subcellularLocation>
        <location evidence="2 12">Cell inner membrane</location>
        <topology evidence="2 12">Single-pass membrane protein</topology>
    </subcellularLocation>
</comment>
<dbReference type="InterPro" id="IPR052075">
    <property type="entry name" value="Heme_exporter_D"/>
</dbReference>
<dbReference type="Pfam" id="PF04995">
    <property type="entry name" value="CcmD"/>
    <property type="match status" value="1"/>
</dbReference>
<evidence type="ECO:0000256" key="1">
    <source>
        <dbReference type="ARBA" id="ARBA00002442"/>
    </source>
</evidence>
<dbReference type="GO" id="GO:0015886">
    <property type="term" value="P:heme transport"/>
    <property type="evidence" value="ECO:0007669"/>
    <property type="project" value="InterPro"/>
</dbReference>
<proteinExistence type="inferred from homology"/>
<dbReference type="EMBL" id="MABE01000662">
    <property type="protein sequence ID" value="OUS36395.1"/>
    <property type="molecule type" value="Genomic_DNA"/>
</dbReference>
<keyword evidence="6 12" id="KW-1003">Cell membrane</keyword>
<evidence type="ECO:0000256" key="11">
    <source>
        <dbReference type="ARBA" id="ARBA00023136"/>
    </source>
</evidence>
<evidence type="ECO:0000256" key="5">
    <source>
        <dbReference type="ARBA" id="ARBA00022448"/>
    </source>
</evidence>
<keyword evidence="7 12" id="KW-0997">Cell inner membrane</keyword>
<dbReference type="AlphaFoldDB" id="A0A1Y5HNI6"/>
<comment type="function">
    <text evidence="1 12">Required for the export of heme to the periplasm for the biogenesis of c-type cytochromes.</text>
</comment>
<dbReference type="PANTHER" id="PTHR37531:SF1">
    <property type="entry name" value="HEME EXPORTER PROTEIN D"/>
    <property type="match status" value="1"/>
</dbReference>
<keyword evidence="10 12" id="KW-1133">Transmembrane helix</keyword>
<evidence type="ECO:0000256" key="3">
    <source>
        <dbReference type="ARBA" id="ARBA00008741"/>
    </source>
</evidence>
<dbReference type="Proteomes" id="UP000227088">
    <property type="component" value="Unassembled WGS sequence"/>
</dbReference>
<evidence type="ECO:0000256" key="10">
    <source>
        <dbReference type="ARBA" id="ARBA00022989"/>
    </source>
</evidence>
<dbReference type="GO" id="GO:0005886">
    <property type="term" value="C:plasma membrane"/>
    <property type="evidence" value="ECO:0007669"/>
    <property type="project" value="UniProtKB-SubCell"/>
</dbReference>
<feature type="transmembrane region" description="Helical" evidence="12">
    <location>
        <begin position="17"/>
        <end position="36"/>
    </location>
</feature>
<name>A0A1Y5HNI6_OLEAN</name>
<dbReference type="NCBIfam" id="TIGR03141">
    <property type="entry name" value="cytochro_ccmD"/>
    <property type="match status" value="1"/>
</dbReference>
<dbReference type="InterPro" id="IPR007078">
    <property type="entry name" value="Haem_export_protD_CcmD"/>
</dbReference>
<evidence type="ECO:0000256" key="6">
    <source>
        <dbReference type="ARBA" id="ARBA00022475"/>
    </source>
</evidence>
<comment type="similarity">
    <text evidence="3 12">Belongs to the CcmD/CycX/HelD family.</text>
</comment>
<dbReference type="GO" id="GO:1903607">
    <property type="term" value="P:cytochrome c biosynthetic process"/>
    <property type="evidence" value="ECO:0007669"/>
    <property type="project" value="TreeGrafter"/>
</dbReference>
<evidence type="ECO:0000313" key="14">
    <source>
        <dbReference type="Proteomes" id="UP000227088"/>
    </source>
</evidence>
<reference evidence="14" key="1">
    <citation type="journal article" date="2017" name="Proc. Natl. Acad. Sci. U.S.A.">
        <title>Simulation of Deepwater Horizon oil plume reveals substrate specialization within a complex community of hydrocarbon degraders.</title>
        <authorList>
            <person name="Hu P."/>
            <person name="Dubinsky E.A."/>
            <person name="Probst A.J."/>
            <person name="Wang J."/>
            <person name="Sieber C.M.K."/>
            <person name="Tom L.M."/>
            <person name="Gardinali P."/>
            <person name="Banfield J.F."/>
            <person name="Atlas R.M."/>
            <person name="Andersen G.L."/>
        </authorList>
    </citation>
    <scope>NUCLEOTIDE SEQUENCE [LARGE SCALE GENOMIC DNA]</scope>
</reference>
<evidence type="ECO:0000256" key="8">
    <source>
        <dbReference type="ARBA" id="ARBA00022692"/>
    </source>
</evidence>
<gene>
    <name evidence="13" type="ORF">A9R00_11575</name>
</gene>
<evidence type="ECO:0000256" key="12">
    <source>
        <dbReference type="RuleBase" id="RU363101"/>
    </source>
</evidence>
<keyword evidence="9 12" id="KW-0201">Cytochrome c-type biogenesis</keyword>
<keyword evidence="8 12" id="KW-0812">Transmembrane</keyword>
<evidence type="ECO:0000256" key="4">
    <source>
        <dbReference type="ARBA" id="ARBA00016461"/>
    </source>
</evidence>
<evidence type="ECO:0000256" key="2">
    <source>
        <dbReference type="ARBA" id="ARBA00004377"/>
    </source>
</evidence>
<evidence type="ECO:0000256" key="9">
    <source>
        <dbReference type="ARBA" id="ARBA00022748"/>
    </source>
</evidence>
<evidence type="ECO:0000256" key="7">
    <source>
        <dbReference type="ARBA" id="ARBA00022519"/>
    </source>
</evidence>
<sequence>MFFDSFAEFLAMGKHGFYVWLCYGITALVIIANILAPIRQRKKLIEQQARLQRREKKNASEA</sequence>